<dbReference type="PANTHER" id="PTHR36985:SF1">
    <property type="entry name" value="TRANSLOCATION AND ASSEMBLY MODULE SUBUNIT TAMB"/>
    <property type="match status" value="1"/>
</dbReference>
<evidence type="ECO:0000313" key="7">
    <source>
        <dbReference type="EMBL" id="GGD93999.1"/>
    </source>
</evidence>
<reference evidence="7" key="1">
    <citation type="journal article" date="2014" name="Int. J. Syst. Evol. Microbiol.">
        <title>Complete genome sequence of Corynebacterium casei LMG S-19264T (=DSM 44701T), isolated from a smear-ripened cheese.</title>
        <authorList>
            <consortium name="US DOE Joint Genome Institute (JGI-PGF)"/>
            <person name="Walter F."/>
            <person name="Albersmeier A."/>
            <person name="Kalinowski J."/>
            <person name="Ruckert C."/>
        </authorList>
    </citation>
    <scope>NUCLEOTIDE SEQUENCE</scope>
    <source>
        <strain evidence="7">CGMCC 1.12924</strain>
    </source>
</reference>
<evidence type="ECO:0000256" key="5">
    <source>
        <dbReference type="SAM" id="MobiDB-lite"/>
    </source>
</evidence>
<dbReference type="GO" id="GO:0005886">
    <property type="term" value="C:plasma membrane"/>
    <property type="evidence" value="ECO:0007669"/>
    <property type="project" value="InterPro"/>
</dbReference>
<dbReference type="PANTHER" id="PTHR36985">
    <property type="entry name" value="TRANSLOCATION AND ASSEMBLY MODULE SUBUNIT TAMB"/>
    <property type="match status" value="1"/>
</dbReference>
<accession>A0A8J2YB73</accession>
<sequence length="1676" mass="187801">MDKKEKKVKKKKWKFLKIFGKILLGLLLLFILLVLFIRSPWGQGIIVDKATSYISDKTNTKVEIDRLFVTFSGNVFLDGLFLEDTQGDTLVYSKSMEVDVPLWPIIRGKGISIDQVDWTGLRANIIRRDSVQGFNYQFLIDALAATDTTATTTTEEPSQTEFTIGDVNFNDFDLVFKDDITGIDSRLKLGLLELEVDEMDLESLRFHVNDLNIENTDIQYTQNKPFPESEDSEESPLPYIIVENLQLKNITANYNAAPDGFVVSGKIGKFILELPKADLAEQIIDITQISLADTDVLLEITTSGADTKPSKDPTSPGEFKWPDWIINVDEIAFENNNMRYLVNGTKPQQGTLNPNALVVDNFFFIAEDLYLQDESIGIQLKDFQFEEASGLQLKDFAFDGIFTEQNLDISQLNLHLNENLINGNISLQYASVNDFINNPEASRIKTNLSTFELSLNELFRFQPELKNNEYLLALSRKKVTGSLRANGTLASLEIPESNFNWGNTTSVNARGILYNPINVDSLRLDFPVFNVKTVREDAMAFLNEDSLGIRIPKTISLKSNLKGALDNISAEAVVQTPDGQIDITGNYLNRETIAYDANVEVKKLQLGKILKNEKFGELNLTLKSSGQGSDINNLDAVFDATISSFQLNDYAIEDLLLSGKMEDGEGTLTSEYRDDNLDLSLYSVVQLDSVSPGFAVKLDLKGANFQALGLTERNIRGAFILKADFLGNTETFTFTAEVEDGIAVYDNQSYLLGNLEVDAFANPDTTSLDITNKMVDVTLRSNADPAEFSKALQRHFERYFSEEFQISDTENDTIINPVNLELKAKISQAPIIRDVFLSSLEEMDTIDIQVDFNESKRELTANVLLPYVNYNGNEVDSLALGLQSDAENFDVNFSFRNIVAGPLDIKRTSLEASIENQILNLDFNSYFDEERIVHFNADVTRKNDTIRLQIDPAEFIINKKEWSIPERNEIIYAENFLEFIDFNIRRNGQEFTLSSSRPEMEKEHIAVTFENFRLADFLDYFNPENSLAQGRLNGNVILEDPFGSLGLIADMKINEFNVIDVPMGTLSLDARESSAGIYDFNLAVKGGEVDLDLTGDYEADEVAAKLNLDLVLNEVKISAIEGFSDGEITNAEGSFSGDIQVSGTTAEPKYEGNITFDDSGFTVATLNAGFRLNKESIRIDNEGLYLNQFQIEDENGNDFVVDGSILTETFTNPEFDLQFDAQNFRLLNSTRDDNDLFYGTAVVDIKATLKGNLNLPKLDATLNVKEETDVTYIMQESELAIEEREGVVIFVNREDPDNILTQTQDESYAITGFDVNAVISINENAIFNVVIDEQTGDNFQIGGEGDLTFTINPNGRTNLSGRYTLNKGHFEINLYNLVKRRFEIADGSTVIWAGDPFDALLDIRAIYRVEATASSLMAPSSGSFDAGMNNRFRQQLPFLVYLNIDGELMQPVLTFDLDMPEDEQGAIGGQVYGRVQQINQQEEELNKQVFSLLVLNRFFPESGSDGSQGGAMSIARNNINQALSERMNKFSDQLLGSTGVELDFGLDSFTDYGEEGSQERTQLDITARKRLFNDRVIVSVGSEVDIQGSNQNPDERSPVIGNVSVEYLLTENGRFRLKGFRRNQFENVIDGQLIVSGIALIFTREFDKFAELFTKAADEQQLNPPQKEEEEPNEEN</sequence>
<evidence type="ECO:0000256" key="1">
    <source>
        <dbReference type="ARBA" id="ARBA00004167"/>
    </source>
</evidence>
<evidence type="ECO:0000256" key="2">
    <source>
        <dbReference type="ARBA" id="ARBA00022692"/>
    </source>
</evidence>
<organism evidence="7 8">
    <name type="scientific">Planktosalinus lacus</name>
    <dbReference type="NCBI Taxonomy" id="1526573"/>
    <lineage>
        <taxon>Bacteria</taxon>
        <taxon>Pseudomonadati</taxon>
        <taxon>Bacteroidota</taxon>
        <taxon>Flavobacteriia</taxon>
        <taxon>Flavobacteriales</taxon>
        <taxon>Flavobacteriaceae</taxon>
        <taxon>Planktosalinus</taxon>
    </lineage>
</organism>
<dbReference type="InterPro" id="IPR007452">
    <property type="entry name" value="TamB_C"/>
</dbReference>
<dbReference type="Proteomes" id="UP000652231">
    <property type="component" value="Unassembled WGS sequence"/>
</dbReference>
<dbReference type="GO" id="GO:0009306">
    <property type="term" value="P:protein secretion"/>
    <property type="evidence" value="ECO:0007669"/>
    <property type="project" value="InterPro"/>
</dbReference>
<gene>
    <name evidence="7" type="ORF">GCM10011312_17150</name>
</gene>
<name>A0A8J2YB73_9FLAO</name>
<protein>
    <recommendedName>
        <fullName evidence="6">Translocation and assembly module TamB C-terminal domain-containing protein</fullName>
    </recommendedName>
</protein>
<evidence type="ECO:0000256" key="3">
    <source>
        <dbReference type="ARBA" id="ARBA00022989"/>
    </source>
</evidence>
<proteinExistence type="predicted"/>
<keyword evidence="4" id="KW-0472">Membrane</keyword>
<reference evidence="7" key="2">
    <citation type="submission" date="2020-09" db="EMBL/GenBank/DDBJ databases">
        <authorList>
            <person name="Sun Q."/>
            <person name="Zhou Y."/>
        </authorList>
    </citation>
    <scope>NUCLEOTIDE SEQUENCE</scope>
    <source>
        <strain evidence="7">CGMCC 1.12924</strain>
    </source>
</reference>
<dbReference type="EMBL" id="BMGK01000006">
    <property type="protein sequence ID" value="GGD93999.1"/>
    <property type="molecule type" value="Genomic_DNA"/>
</dbReference>
<dbReference type="RefSeq" id="WP_188441551.1">
    <property type="nucleotide sequence ID" value="NZ_BMGK01000006.1"/>
</dbReference>
<keyword evidence="8" id="KW-1185">Reference proteome</keyword>
<evidence type="ECO:0000313" key="8">
    <source>
        <dbReference type="Proteomes" id="UP000652231"/>
    </source>
</evidence>
<keyword evidence="2" id="KW-0812">Transmembrane</keyword>
<feature type="region of interest" description="Disordered" evidence="5">
    <location>
        <begin position="1657"/>
        <end position="1676"/>
    </location>
</feature>
<comment type="caution">
    <text evidence="7">The sequence shown here is derived from an EMBL/GenBank/DDBJ whole genome shotgun (WGS) entry which is preliminary data.</text>
</comment>
<comment type="subcellular location">
    <subcellularLocation>
        <location evidence="1">Membrane</location>
        <topology evidence="1">Single-pass membrane protein</topology>
    </subcellularLocation>
</comment>
<evidence type="ECO:0000259" key="6">
    <source>
        <dbReference type="Pfam" id="PF04357"/>
    </source>
</evidence>
<evidence type="ECO:0000256" key="4">
    <source>
        <dbReference type="ARBA" id="ARBA00023136"/>
    </source>
</evidence>
<dbReference type="Pfam" id="PF04357">
    <property type="entry name" value="TamB"/>
    <property type="match status" value="1"/>
</dbReference>
<keyword evidence="3" id="KW-1133">Transmembrane helix</keyword>
<feature type="domain" description="Translocation and assembly module TamB C-terminal" evidence="6">
    <location>
        <begin position="1189"/>
        <end position="1646"/>
    </location>
</feature>